<name>A0ABU7KNX4_9ACTN</name>
<keyword evidence="2" id="KW-0349">Heme</keyword>
<evidence type="ECO:0000256" key="2">
    <source>
        <dbReference type="RuleBase" id="RU000461"/>
    </source>
</evidence>
<dbReference type="InterPro" id="IPR002397">
    <property type="entry name" value="Cyt_P450_B"/>
</dbReference>
<dbReference type="InterPro" id="IPR017972">
    <property type="entry name" value="Cyt_P450_CS"/>
</dbReference>
<keyword evidence="2" id="KW-0560">Oxidoreductase</keyword>
<evidence type="ECO:0000313" key="4">
    <source>
        <dbReference type="EMBL" id="MEE2050996.1"/>
    </source>
</evidence>
<evidence type="ECO:0000256" key="3">
    <source>
        <dbReference type="SAM" id="MobiDB-lite"/>
    </source>
</evidence>
<keyword evidence="2" id="KW-0479">Metal-binding</keyword>
<accession>A0ABU7KNX4</accession>
<dbReference type="Pfam" id="PF00067">
    <property type="entry name" value="p450"/>
    <property type="match status" value="1"/>
</dbReference>
<dbReference type="PROSITE" id="PS00086">
    <property type="entry name" value="CYTOCHROME_P450"/>
    <property type="match status" value="1"/>
</dbReference>
<sequence length="402" mass="43669">MDDTAGLRAALPPVPEAETGSPGSPCAYAALRADGPVTRARLPEGDPVWLVSRHDDVRRALADPRLVRPVIATWPPREGEQWPRRVLTLLELNGADHARVRGAVAPAFTPRRLQDLEPRVRALAEDLAADLVRQGPPGDLVAGFTEPFPLRVLCAFLGIDHTGFAAVAEHIETVLQATRVPLGKTLAALDALRDHAAVLVDACAREGGDGLLGRLAATPVHEGGLGHEDLVSVTISMLMAGYRTNVQHFGAALVTLLERPGLVRRLRERPGEIPGAVEELLRHVPLMNAIVVLVATEDLDIGGRRIREGEAVMPIIASANRDGDAFERADEFDPERAPNRHLVFGRGPHYCPGGHLTRMELRIGLETLLARLPDLRPAEPTERLAWNEDSPLRAPLRLPVLW</sequence>
<comment type="similarity">
    <text evidence="1 2">Belongs to the cytochrome P450 family.</text>
</comment>
<feature type="region of interest" description="Disordered" evidence="3">
    <location>
        <begin position="1"/>
        <end position="23"/>
    </location>
</feature>
<dbReference type="Proteomes" id="UP001348641">
    <property type="component" value="Unassembled WGS sequence"/>
</dbReference>
<dbReference type="RefSeq" id="WP_330158166.1">
    <property type="nucleotide sequence ID" value="NZ_BAAAJA010000011.1"/>
</dbReference>
<dbReference type="PRINTS" id="PR00359">
    <property type="entry name" value="BP450"/>
</dbReference>
<dbReference type="PANTHER" id="PTHR46696">
    <property type="entry name" value="P450, PUTATIVE (EUROFUNG)-RELATED"/>
    <property type="match status" value="1"/>
</dbReference>
<proteinExistence type="inferred from homology"/>
<keyword evidence="2" id="KW-0503">Monooxygenase</keyword>
<protein>
    <submittedName>
        <fullName evidence="4">Cytochrome P450</fullName>
    </submittedName>
</protein>
<dbReference type="EMBL" id="JAUUCC010000022">
    <property type="protein sequence ID" value="MEE2050996.1"/>
    <property type="molecule type" value="Genomic_DNA"/>
</dbReference>
<keyword evidence="2" id="KW-0408">Iron</keyword>
<organism evidence="4 5">
    <name type="scientific">Nocardiopsis tropica</name>
    <dbReference type="NCBI Taxonomy" id="109330"/>
    <lineage>
        <taxon>Bacteria</taxon>
        <taxon>Bacillati</taxon>
        <taxon>Actinomycetota</taxon>
        <taxon>Actinomycetes</taxon>
        <taxon>Streptosporangiales</taxon>
        <taxon>Nocardiopsidaceae</taxon>
        <taxon>Nocardiopsis</taxon>
    </lineage>
</organism>
<reference evidence="4 5" key="1">
    <citation type="submission" date="2023-07" db="EMBL/GenBank/DDBJ databases">
        <authorList>
            <person name="Girao M."/>
            <person name="Carvalho M.F."/>
        </authorList>
    </citation>
    <scope>NUCLEOTIDE SEQUENCE [LARGE SCALE GENOMIC DNA]</scope>
    <source>
        <strain evidence="4 5">66/93</strain>
    </source>
</reference>
<evidence type="ECO:0000256" key="1">
    <source>
        <dbReference type="ARBA" id="ARBA00010617"/>
    </source>
</evidence>
<dbReference type="PANTHER" id="PTHR46696:SF1">
    <property type="entry name" value="CYTOCHROME P450 YJIB-RELATED"/>
    <property type="match status" value="1"/>
</dbReference>
<dbReference type="InterPro" id="IPR036396">
    <property type="entry name" value="Cyt_P450_sf"/>
</dbReference>
<dbReference type="InterPro" id="IPR001128">
    <property type="entry name" value="Cyt_P450"/>
</dbReference>
<dbReference type="SUPFAM" id="SSF48264">
    <property type="entry name" value="Cytochrome P450"/>
    <property type="match status" value="1"/>
</dbReference>
<gene>
    <name evidence="4" type="ORF">Q8A49_10885</name>
</gene>
<dbReference type="Gene3D" id="1.10.630.10">
    <property type="entry name" value="Cytochrome P450"/>
    <property type="match status" value="1"/>
</dbReference>
<comment type="caution">
    <text evidence="4">The sequence shown here is derived from an EMBL/GenBank/DDBJ whole genome shotgun (WGS) entry which is preliminary data.</text>
</comment>
<evidence type="ECO:0000313" key="5">
    <source>
        <dbReference type="Proteomes" id="UP001348641"/>
    </source>
</evidence>